<organism evidence="1 2">
    <name type="scientific">Thelohanellus kitauei</name>
    <name type="common">Myxosporean</name>
    <dbReference type="NCBI Taxonomy" id="669202"/>
    <lineage>
        <taxon>Eukaryota</taxon>
        <taxon>Metazoa</taxon>
        <taxon>Cnidaria</taxon>
        <taxon>Myxozoa</taxon>
        <taxon>Myxosporea</taxon>
        <taxon>Bivalvulida</taxon>
        <taxon>Platysporina</taxon>
        <taxon>Myxobolidae</taxon>
        <taxon>Thelohanellus</taxon>
    </lineage>
</organism>
<name>A0A0C2IYH2_THEKT</name>
<gene>
    <name evidence="1" type="ORF">RF11_11001</name>
</gene>
<dbReference type="AlphaFoldDB" id="A0A0C2IYH2"/>
<dbReference type="Proteomes" id="UP000031668">
    <property type="component" value="Unassembled WGS sequence"/>
</dbReference>
<accession>A0A0C2IYH2</accession>
<proteinExistence type="predicted"/>
<comment type="caution">
    <text evidence="1">The sequence shown here is derived from an EMBL/GenBank/DDBJ whole genome shotgun (WGS) entry which is preliminary data.</text>
</comment>
<evidence type="ECO:0000313" key="2">
    <source>
        <dbReference type="Proteomes" id="UP000031668"/>
    </source>
</evidence>
<keyword evidence="2" id="KW-1185">Reference proteome</keyword>
<dbReference type="EMBL" id="JWZT01005186">
    <property type="protein sequence ID" value="KII61892.1"/>
    <property type="molecule type" value="Genomic_DNA"/>
</dbReference>
<reference evidence="1 2" key="1">
    <citation type="journal article" date="2014" name="Genome Biol. Evol.">
        <title>The genome of the myxosporean Thelohanellus kitauei shows adaptations to nutrient acquisition within its fish host.</title>
        <authorList>
            <person name="Yang Y."/>
            <person name="Xiong J."/>
            <person name="Zhou Z."/>
            <person name="Huo F."/>
            <person name="Miao W."/>
            <person name="Ran C."/>
            <person name="Liu Y."/>
            <person name="Zhang J."/>
            <person name="Feng J."/>
            <person name="Wang M."/>
            <person name="Wang M."/>
            <person name="Wang L."/>
            <person name="Yao B."/>
        </authorList>
    </citation>
    <scope>NUCLEOTIDE SEQUENCE [LARGE SCALE GENOMIC DNA]</scope>
    <source>
        <strain evidence="1">Wuqing</strain>
    </source>
</reference>
<evidence type="ECO:0000313" key="1">
    <source>
        <dbReference type="EMBL" id="KII61892.1"/>
    </source>
</evidence>
<sequence length="119" mass="13602">MLLFRISNQLTSGKITIEQALFDVVSLKLSELFADPNRHVNNEFFEVRNLQSLCSQFNLLVVGDDSHMALSLCYRAAEEIHDCVQNRLDELRQSFSATSDPGSFANLINMFQENRFLIT</sequence>
<protein>
    <submittedName>
        <fullName evidence="1">Uncharacterized protein</fullName>
    </submittedName>
</protein>